<protein>
    <recommendedName>
        <fullName evidence="5">Fungal N-terminal domain-containing protein</fullName>
    </recommendedName>
</protein>
<feature type="compositionally biased region" description="Low complexity" evidence="2">
    <location>
        <begin position="220"/>
        <end position="264"/>
    </location>
</feature>
<dbReference type="AlphaFoldDB" id="A0A067PF24"/>
<dbReference type="EMBL" id="KL197733">
    <property type="protein sequence ID" value="KDQ53493.1"/>
    <property type="molecule type" value="Genomic_DNA"/>
</dbReference>
<evidence type="ECO:0000313" key="3">
    <source>
        <dbReference type="EMBL" id="KDQ53493.1"/>
    </source>
</evidence>
<feature type="compositionally biased region" description="Low complexity" evidence="2">
    <location>
        <begin position="324"/>
        <end position="337"/>
    </location>
</feature>
<evidence type="ECO:0008006" key="5">
    <source>
        <dbReference type="Google" id="ProtNLM"/>
    </source>
</evidence>
<dbReference type="InParanoid" id="A0A067PF24"/>
<dbReference type="InterPro" id="IPR059179">
    <property type="entry name" value="MLKL-like_MCAfunc"/>
</dbReference>
<feature type="compositionally biased region" description="Low complexity" evidence="2">
    <location>
        <begin position="346"/>
        <end position="372"/>
    </location>
</feature>
<feature type="compositionally biased region" description="Low complexity" evidence="2">
    <location>
        <begin position="278"/>
        <end position="300"/>
    </location>
</feature>
<reference evidence="4" key="1">
    <citation type="journal article" date="2014" name="Proc. Natl. Acad. Sci. U.S.A.">
        <title>Extensive sampling of basidiomycete genomes demonstrates inadequacy of the white-rot/brown-rot paradigm for wood decay fungi.</title>
        <authorList>
            <person name="Riley R."/>
            <person name="Salamov A.A."/>
            <person name="Brown D.W."/>
            <person name="Nagy L.G."/>
            <person name="Floudas D."/>
            <person name="Held B.W."/>
            <person name="Levasseur A."/>
            <person name="Lombard V."/>
            <person name="Morin E."/>
            <person name="Otillar R."/>
            <person name="Lindquist E.A."/>
            <person name="Sun H."/>
            <person name="LaButti K.M."/>
            <person name="Schmutz J."/>
            <person name="Jabbour D."/>
            <person name="Luo H."/>
            <person name="Baker S.E."/>
            <person name="Pisabarro A.G."/>
            <person name="Walton J.D."/>
            <person name="Blanchette R.A."/>
            <person name="Henrissat B."/>
            <person name="Martin F."/>
            <person name="Cullen D."/>
            <person name="Hibbett D.S."/>
            <person name="Grigoriev I.V."/>
        </authorList>
    </citation>
    <scope>NUCLEOTIDE SEQUENCE [LARGE SCALE GENOMIC DNA]</scope>
    <source>
        <strain evidence="4">MUCL 33604</strain>
    </source>
</reference>
<feature type="compositionally biased region" description="Basic and acidic residues" evidence="2">
    <location>
        <begin position="164"/>
        <end position="183"/>
    </location>
</feature>
<gene>
    <name evidence="3" type="ORF">JAAARDRAFT_80635</name>
</gene>
<dbReference type="Proteomes" id="UP000027265">
    <property type="component" value="Unassembled WGS sequence"/>
</dbReference>
<organism evidence="3 4">
    <name type="scientific">Jaapia argillacea MUCL 33604</name>
    <dbReference type="NCBI Taxonomy" id="933084"/>
    <lineage>
        <taxon>Eukaryota</taxon>
        <taxon>Fungi</taxon>
        <taxon>Dikarya</taxon>
        <taxon>Basidiomycota</taxon>
        <taxon>Agaricomycotina</taxon>
        <taxon>Agaricomycetes</taxon>
        <taxon>Agaricomycetidae</taxon>
        <taxon>Jaapiales</taxon>
        <taxon>Jaapiaceae</taxon>
        <taxon>Jaapia</taxon>
    </lineage>
</organism>
<feature type="coiled-coil region" evidence="1">
    <location>
        <begin position="31"/>
        <end position="65"/>
    </location>
</feature>
<dbReference type="CDD" id="cd21037">
    <property type="entry name" value="MLKL_NTD"/>
    <property type="match status" value="1"/>
</dbReference>
<dbReference type="HOGENOM" id="CLU_526813_0_0_1"/>
<evidence type="ECO:0000313" key="4">
    <source>
        <dbReference type="Proteomes" id="UP000027265"/>
    </source>
</evidence>
<sequence>MDVVSTIAKVVQWGWKLYKAVGQLSDNDRRLEALARDLVTSIEELERLTRENRDQLGMAEQLQDLSALQKDLSHVCESIHEKICAQKGILKRTKSILSTDDVCREIERLHQRVSERYQRFMVVLNTQIYRCLAGVDRKVDAGFASLEEKLKSRRRSGSVTTKRNKSDIKHSDLPASENRRPSDDQLSVSDAISRGEGNRKQIDKLTRYEWQPSIDRSKATLSTQSTQSSTRSRDSSNTQGSLGTRSSPLSSPSSSRSSTTLISESSRRTQDRKRTPYADAASVSSSGKSTNTSSRATRTARGSDDIYDSTQYDTLSTLLFSLTSSRSSTPTLTSDSSRQAHDRGQTSVDITSVSSSGSGKDTNQSSQVSQTSRRSDDSYDSKRYSPVDRTSLRQPVALSPSEYPSIDRGDTSAWGPTTLTRPPPNNPLNPWCHQSLPPPNTNHSFQPPPPDILIDSRPAMRECPGLAWLDSIGAFPATPYPPPFFAAPRRVLGPLSFGSYGVLPPNSLGPAFLSSYT</sequence>
<dbReference type="STRING" id="933084.A0A067PF24"/>
<accession>A0A067PF24</accession>
<evidence type="ECO:0000256" key="2">
    <source>
        <dbReference type="SAM" id="MobiDB-lite"/>
    </source>
</evidence>
<feature type="region of interest" description="Disordered" evidence="2">
    <location>
        <begin position="324"/>
        <end position="434"/>
    </location>
</feature>
<feature type="compositionally biased region" description="Basic and acidic residues" evidence="2">
    <location>
        <begin position="265"/>
        <end position="276"/>
    </location>
</feature>
<dbReference type="OrthoDB" id="10673901at2759"/>
<name>A0A067PF24_9AGAM</name>
<feature type="compositionally biased region" description="Basic and acidic residues" evidence="2">
    <location>
        <begin position="373"/>
        <end position="386"/>
    </location>
</feature>
<keyword evidence="4" id="KW-1185">Reference proteome</keyword>
<keyword evidence="1" id="KW-0175">Coiled coil</keyword>
<proteinExistence type="predicted"/>
<feature type="compositionally biased region" description="Basic and acidic residues" evidence="2">
    <location>
        <begin position="196"/>
        <end position="207"/>
    </location>
</feature>
<evidence type="ECO:0000256" key="1">
    <source>
        <dbReference type="SAM" id="Coils"/>
    </source>
</evidence>
<feature type="region of interest" description="Disordered" evidence="2">
    <location>
        <begin position="151"/>
        <end position="307"/>
    </location>
</feature>